<evidence type="ECO:0000313" key="14">
    <source>
        <dbReference type="EMBL" id="MBJ7610158.1"/>
    </source>
</evidence>
<keyword evidence="7 14" id="KW-0418">Kinase</keyword>
<comment type="similarity">
    <text evidence="2">Belongs to the diacylglycerol/lipid kinase family.</text>
</comment>
<dbReference type="Pfam" id="PF19279">
    <property type="entry name" value="YegS_C"/>
    <property type="match status" value="1"/>
</dbReference>
<dbReference type="SUPFAM" id="SSF111331">
    <property type="entry name" value="NAD kinase/diacylglycerol kinase-like"/>
    <property type="match status" value="1"/>
</dbReference>
<evidence type="ECO:0000256" key="9">
    <source>
        <dbReference type="ARBA" id="ARBA00022842"/>
    </source>
</evidence>
<keyword evidence="5" id="KW-0479">Metal-binding</keyword>
<dbReference type="GO" id="GO:0008654">
    <property type="term" value="P:phospholipid biosynthetic process"/>
    <property type="evidence" value="ECO:0007669"/>
    <property type="project" value="UniProtKB-KW"/>
</dbReference>
<dbReference type="Proteomes" id="UP000614410">
    <property type="component" value="Unassembled WGS sequence"/>
</dbReference>
<keyword evidence="11" id="KW-0594">Phospholipid biosynthesis</keyword>
<dbReference type="GO" id="GO:0005524">
    <property type="term" value="F:ATP binding"/>
    <property type="evidence" value="ECO:0007669"/>
    <property type="project" value="UniProtKB-KW"/>
</dbReference>
<dbReference type="NCBIfam" id="TIGR00147">
    <property type="entry name" value="YegS/Rv2252/BmrU family lipid kinase"/>
    <property type="match status" value="1"/>
</dbReference>
<dbReference type="EMBL" id="JAEKNN010000058">
    <property type="protein sequence ID" value="MBJ7610158.1"/>
    <property type="molecule type" value="Genomic_DNA"/>
</dbReference>
<protein>
    <submittedName>
        <fullName evidence="14">Diacylglycerol kinase family lipid kinase</fullName>
    </submittedName>
</protein>
<evidence type="ECO:0000256" key="12">
    <source>
        <dbReference type="ARBA" id="ARBA00023264"/>
    </source>
</evidence>
<keyword evidence="6" id="KW-0547">Nucleotide-binding</keyword>
<keyword evidence="4" id="KW-0808">Transferase</keyword>
<evidence type="ECO:0000256" key="8">
    <source>
        <dbReference type="ARBA" id="ARBA00022840"/>
    </source>
</evidence>
<dbReference type="InterPro" id="IPR050187">
    <property type="entry name" value="Lipid_Phosphate_FormReg"/>
</dbReference>
<keyword evidence="10" id="KW-0443">Lipid metabolism</keyword>
<feature type="domain" description="DAGKc" evidence="13">
    <location>
        <begin position="6"/>
        <end position="143"/>
    </location>
</feature>
<keyword evidence="8" id="KW-0067">ATP-binding</keyword>
<accession>A0A934KNH3</accession>
<evidence type="ECO:0000256" key="4">
    <source>
        <dbReference type="ARBA" id="ARBA00022679"/>
    </source>
</evidence>
<keyword evidence="12" id="KW-1208">Phospholipid metabolism</keyword>
<dbReference type="PANTHER" id="PTHR12358:SF106">
    <property type="entry name" value="LIPID KINASE YEGS"/>
    <property type="match status" value="1"/>
</dbReference>
<comment type="caution">
    <text evidence="14">The sequence shown here is derived from an EMBL/GenBank/DDBJ whole genome shotgun (WGS) entry which is preliminary data.</text>
</comment>
<dbReference type="InterPro" id="IPR005218">
    <property type="entry name" value="Diacylglycerol/lipid_kinase"/>
</dbReference>
<evidence type="ECO:0000256" key="7">
    <source>
        <dbReference type="ARBA" id="ARBA00022777"/>
    </source>
</evidence>
<dbReference type="PROSITE" id="PS50146">
    <property type="entry name" value="DAGK"/>
    <property type="match status" value="1"/>
</dbReference>
<evidence type="ECO:0000256" key="3">
    <source>
        <dbReference type="ARBA" id="ARBA00022516"/>
    </source>
</evidence>
<dbReference type="Gene3D" id="2.60.200.40">
    <property type="match status" value="1"/>
</dbReference>
<organism evidence="14 15">
    <name type="scientific">Candidatus Amunia macphersoniae</name>
    <dbReference type="NCBI Taxonomy" id="3127014"/>
    <lineage>
        <taxon>Bacteria</taxon>
        <taxon>Bacillati</taxon>
        <taxon>Candidatus Dormiibacterota</taxon>
        <taxon>Candidatus Dormibacteria</taxon>
        <taxon>Candidatus Aeolococcales</taxon>
        <taxon>Candidatus Aeolococcaceae</taxon>
        <taxon>Candidatus Amunia</taxon>
    </lineage>
</organism>
<evidence type="ECO:0000256" key="11">
    <source>
        <dbReference type="ARBA" id="ARBA00023209"/>
    </source>
</evidence>
<dbReference type="PANTHER" id="PTHR12358">
    <property type="entry name" value="SPHINGOSINE KINASE"/>
    <property type="match status" value="1"/>
</dbReference>
<sequence length="319" mass="33957">MTGGSVDRPRTLVVVNPASAGGRTASRWPFLRQALRAAGVGHDAHSTTHPSEATAVTRAALREGYTRVVAVGGDGTLNEIVNGFFDLDGTAINSHAVLALLPSGTGGDFRRTIGLPTDPATLARILAANHVRRIDLGRIEHDDRATAPRQFINIADCGVGGEVVARVNRSGSKGGGIRGTTVFLGISVRALMSFGGRPIRLTLDGEITETEVQNVVIANGRCFGGGMRIAPDAELDDGRFDVVVWPALGRLRTLATVPSVYRGRHLHRPEFIVRRATNVRVEPLDSRPLLFDIEGEQVGRAPATLTCLPRALNFCVATP</sequence>
<keyword evidence="3" id="KW-0444">Lipid biosynthesis</keyword>
<dbReference type="InterPro" id="IPR017438">
    <property type="entry name" value="ATP-NAD_kinase_N"/>
</dbReference>
<dbReference type="InterPro" id="IPR016064">
    <property type="entry name" value="NAD/diacylglycerol_kinase_sf"/>
</dbReference>
<evidence type="ECO:0000256" key="1">
    <source>
        <dbReference type="ARBA" id="ARBA00001946"/>
    </source>
</evidence>
<dbReference type="GO" id="GO:0004143">
    <property type="term" value="F:ATP-dependent diacylglycerol kinase activity"/>
    <property type="evidence" value="ECO:0007669"/>
    <property type="project" value="TreeGrafter"/>
</dbReference>
<dbReference type="GO" id="GO:0046872">
    <property type="term" value="F:metal ion binding"/>
    <property type="evidence" value="ECO:0007669"/>
    <property type="project" value="UniProtKB-KW"/>
</dbReference>
<dbReference type="AlphaFoldDB" id="A0A934KNH3"/>
<dbReference type="Gene3D" id="3.40.50.10330">
    <property type="entry name" value="Probable inorganic polyphosphate/atp-NAD kinase, domain 1"/>
    <property type="match status" value="1"/>
</dbReference>
<evidence type="ECO:0000313" key="15">
    <source>
        <dbReference type="Proteomes" id="UP000614410"/>
    </source>
</evidence>
<reference evidence="14 15" key="1">
    <citation type="submission" date="2020-10" db="EMBL/GenBank/DDBJ databases">
        <title>Ca. Dormibacterota MAGs.</title>
        <authorList>
            <person name="Montgomery K."/>
        </authorList>
    </citation>
    <scope>NUCLEOTIDE SEQUENCE [LARGE SCALE GENOMIC DNA]</scope>
    <source>
        <strain evidence="14">Mitchell_Peninsula_5</strain>
    </source>
</reference>
<evidence type="ECO:0000256" key="10">
    <source>
        <dbReference type="ARBA" id="ARBA00023098"/>
    </source>
</evidence>
<dbReference type="InterPro" id="IPR001206">
    <property type="entry name" value="Diacylglycerol_kinase_cat_dom"/>
</dbReference>
<evidence type="ECO:0000259" key="13">
    <source>
        <dbReference type="PROSITE" id="PS50146"/>
    </source>
</evidence>
<comment type="cofactor">
    <cofactor evidence="1">
        <name>Mg(2+)</name>
        <dbReference type="ChEBI" id="CHEBI:18420"/>
    </cofactor>
</comment>
<dbReference type="GO" id="GO:0005886">
    <property type="term" value="C:plasma membrane"/>
    <property type="evidence" value="ECO:0007669"/>
    <property type="project" value="TreeGrafter"/>
</dbReference>
<gene>
    <name evidence="14" type="ORF">JF887_12115</name>
</gene>
<dbReference type="Pfam" id="PF00781">
    <property type="entry name" value="DAGK_cat"/>
    <property type="match status" value="1"/>
</dbReference>
<dbReference type="InterPro" id="IPR045540">
    <property type="entry name" value="YegS/DAGK_C"/>
</dbReference>
<evidence type="ECO:0000256" key="2">
    <source>
        <dbReference type="ARBA" id="ARBA00005983"/>
    </source>
</evidence>
<proteinExistence type="inferred from homology"/>
<dbReference type="SMART" id="SM00046">
    <property type="entry name" value="DAGKc"/>
    <property type="match status" value="1"/>
</dbReference>
<keyword evidence="9" id="KW-0460">Magnesium</keyword>
<evidence type="ECO:0000256" key="6">
    <source>
        <dbReference type="ARBA" id="ARBA00022741"/>
    </source>
</evidence>
<evidence type="ECO:0000256" key="5">
    <source>
        <dbReference type="ARBA" id="ARBA00022723"/>
    </source>
</evidence>
<name>A0A934KNH3_9BACT</name>